<organism evidence="1 2">
    <name type="scientific">Pluteus cervinus</name>
    <dbReference type="NCBI Taxonomy" id="181527"/>
    <lineage>
        <taxon>Eukaryota</taxon>
        <taxon>Fungi</taxon>
        <taxon>Dikarya</taxon>
        <taxon>Basidiomycota</taxon>
        <taxon>Agaricomycotina</taxon>
        <taxon>Agaricomycetes</taxon>
        <taxon>Agaricomycetidae</taxon>
        <taxon>Agaricales</taxon>
        <taxon>Pluteineae</taxon>
        <taxon>Pluteaceae</taxon>
        <taxon>Pluteus</taxon>
    </lineage>
</organism>
<evidence type="ECO:0000313" key="2">
    <source>
        <dbReference type="Proteomes" id="UP000308600"/>
    </source>
</evidence>
<gene>
    <name evidence="1" type="ORF">BDN72DRAFT_309456</name>
</gene>
<proteinExistence type="predicted"/>
<protein>
    <submittedName>
        <fullName evidence="1">Uncharacterized protein</fullName>
    </submittedName>
</protein>
<dbReference type="Proteomes" id="UP000308600">
    <property type="component" value="Unassembled WGS sequence"/>
</dbReference>
<accession>A0ACD3ADA3</accession>
<keyword evidence="2" id="KW-1185">Reference proteome</keyword>
<sequence length="499" mass="56518">MAAQLSPNLASFNIHGLTLADAYQKLDQEIGQLQERLSALRTLRNSLSPISKMPTEILSKIFSDSQQRRGSSFPDDADLDTRFFISWVCRHWRNIALATPNLWTIISRGTKDTTMSIEFAKDLLVRSRNLGLSINLYLPDSELLKAFAAHMHRIQHMRLKNGSGSDESDDFFSKAAPLLSSLELEDAELPDELEVFSEIHPQLRHLSVSRMDLSTPSPLFSPTLSSLYIYRMGDSMDIDYLLDVLPLMQNLAELEITQSFDDADVVIPTQCITLPRLVSFILSDDCWGTVFGFLRCFDIPQTTITLTWSEEIEGTDEMTNDLNEFLFDVEGYLGEILYPFRHLKVREESSAFVIDISSSASQHRYSFRFPGQQVGQQYVDIFINRALPLRNLETLSVAAWPEIAAHRLGESLNLTKVTVFGNATLQGFVDDFNQKTFPAVKELVICDIEPLLFGYSRLEGALTTRYAAGVRLDKLVFMRCPGMRVNKFGKLVDEILIRN</sequence>
<evidence type="ECO:0000313" key="1">
    <source>
        <dbReference type="EMBL" id="TFK63594.1"/>
    </source>
</evidence>
<dbReference type="EMBL" id="ML208515">
    <property type="protein sequence ID" value="TFK63594.1"/>
    <property type="molecule type" value="Genomic_DNA"/>
</dbReference>
<reference evidence="1 2" key="1">
    <citation type="journal article" date="2019" name="Nat. Ecol. Evol.">
        <title>Megaphylogeny resolves global patterns of mushroom evolution.</title>
        <authorList>
            <person name="Varga T."/>
            <person name="Krizsan K."/>
            <person name="Foldi C."/>
            <person name="Dima B."/>
            <person name="Sanchez-Garcia M."/>
            <person name="Sanchez-Ramirez S."/>
            <person name="Szollosi G.J."/>
            <person name="Szarkandi J.G."/>
            <person name="Papp V."/>
            <person name="Albert L."/>
            <person name="Andreopoulos W."/>
            <person name="Angelini C."/>
            <person name="Antonin V."/>
            <person name="Barry K.W."/>
            <person name="Bougher N.L."/>
            <person name="Buchanan P."/>
            <person name="Buyck B."/>
            <person name="Bense V."/>
            <person name="Catcheside P."/>
            <person name="Chovatia M."/>
            <person name="Cooper J."/>
            <person name="Damon W."/>
            <person name="Desjardin D."/>
            <person name="Finy P."/>
            <person name="Geml J."/>
            <person name="Haridas S."/>
            <person name="Hughes K."/>
            <person name="Justo A."/>
            <person name="Karasinski D."/>
            <person name="Kautmanova I."/>
            <person name="Kiss B."/>
            <person name="Kocsube S."/>
            <person name="Kotiranta H."/>
            <person name="LaButti K.M."/>
            <person name="Lechner B.E."/>
            <person name="Liimatainen K."/>
            <person name="Lipzen A."/>
            <person name="Lukacs Z."/>
            <person name="Mihaltcheva S."/>
            <person name="Morgado L.N."/>
            <person name="Niskanen T."/>
            <person name="Noordeloos M.E."/>
            <person name="Ohm R.A."/>
            <person name="Ortiz-Santana B."/>
            <person name="Ovrebo C."/>
            <person name="Racz N."/>
            <person name="Riley R."/>
            <person name="Savchenko A."/>
            <person name="Shiryaev A."/>
            <person name="Soop K."/>
            <person name="Spirin V."/>
            <person name="Szebenyi C."/>
            <person name="Tomsovsky M."/>
            <person name="Tulloss R.E."/>
            <person name="Uehling J."/>
            <person name="Grigoriev I.V."/>
            <person name="Vagvolgyi C."/>
            <person name="Papp T."/>
            <person name="Martin F.M."/>
            <person name="Miettinen O."/>
            <person name="Hibbett D.S."/>
            <person name="Nagy L.G."/>
        </authorList>
    </citation>
    <scope>NUCLEOTIDE SEQUENCE [LARGE SCALE GENOMIC DNA]</scope>
    <source>
        <strain evidence="1 2">NL-1719</strain>
    </source>
</reference>
<name>A0ACD3ADA3_9AGAR</name>